<keyword evidence="4" id="KW-0378">Hydrolase</keyword>
<feature type="chain" id="PRO_5012407535" description="Peptidase M20 dimerisation domain-containing protein" evidence="6">
    <location>
        <begin position="16"/>
        <end position="386"/>
    </location>
</feature>
<dbReference type="EMBL" id="KV454426">
    <property type="protein sequence ID" value="ODQ83148.1"/>
    <property type="molecule type" value="Genomic_DNA"/>
</dbReference>
<sequence>MKLQSVFGLFQLATALSISDVWDAKLGMLSGQTVLSSGFAFDTDIKLLKLHKDMVEINSIAPYEEEVGAYLKKYLKAKGLTVETQVVSQLPYRANIYAYLGSQRDNRICITSHMDTVPPYLPYYVEDNKIYGRGTCDAKGSVASQIVAYLDLVKDGTFQEGDASLLFVVGEEVDGSGMVTVSRALNTTWESVIFGEPTELKLGVGHKGNYYFSLHSQGKASHSGYPELGVNANTQLIRVLNRLLDLDLPKHDLLGPSTINVGVINGGIAANVIPAEASARVFIRVADGLEEIAEMVQKAISSEPNIEMKLIQRVDQQFLDYEVPGFESIVLAYATDIPYLKGSFKRYLYGPGTIHVAHAANEFVTIEDLLEAVAGYKKLAKFTLGK</sequence>
<evidence type="ECO:0000256" key="6">
    <source>
        <dbReference type="SAM" id="SignalP"/>
    </source>
</evidence>
<reference evidence="9" key="1">
    <citation type="submission" date="2016-05" db="EMBL/GenBank/DDBJ databases">
        <title>Comparative genomics of biotechnologically important yeasts.</title>
        <authorList>
            <consortium name="DOE Joint Genome Institute"/>
            <person name="Riley R."/>
            <person name="Haridas S."/>
            <person name="Wolfe K.H."/>
            <person name="Lopes M.R."/>
            <person name="Hittinger C.T."/>
            <person name="Goker M."/>
            <person name="Salamov A."/>
            <person name="Wisecaver J."/>
            <person name="Long T.M."/>
            <person name="Aerts A.L."/>
            <person name="Barry K."/>
            <person name="Choi C."/>
            <person name="Clum A."/>
            <person name="Coughlan A.Y."/>
            <person name="Deshpande S."/>
            <person name="Douglass A.P."/>
            <person name="Hanson S.J."/>
            <person name="Klenk H.-P."/>
            <person name="Labutti K."/>
            <person name="Lapidus A."/>
            <person name="Lindquist E."/>
            <person name="Lipzen A."/>
            <person name="Meier-Kolthoff J.P."/>
            <person name="Ohm R.A."/>
            <person name="Otillar R.P."/>
            <person name="Pangilinan J."/>
            <person name="Peng Y."/>
            <person name="Rokas A."/>
            <person name="Rosa C.A."/>
            <person name="Scheuner C."/>
            <person name="Sibirny A.A."/>
            <person name="Slot J.C."/>
            <person name="Stielow J.B."/>
            <person name="Sun H."/>
            <person name="Kurtzman C.P."/>
            <person name="Blackwell M."/>
            <person name="Grigoriev I.V."/>
            <person name="Jeffries T.W."/>
        </authorList>
    </citation>
    <scope>NUCLEOTIDE SEQUENCE [LARGE SCALE GENOMIC DNA]</scope>
    <source>
        <strain evidence="9">NRRL Y-12698</strain>
    </source>
</reference>
<evidence type="ECO:0000256" key="2">
    <source>
        <dbReference type="ARBA" id="ARBA00006247"/>
    </source>
</evidence>
<dbReference type="SUPFAM" id="SSF53187">
    <property type="entry name" value="Zn-dependent exopeptidases"/>
    <property type="match status" value="1"/>
</dbReference>
<dbReference type="CDD" id="cd05652">
    <property type="entry name" value="M20_ArgE_DapE-like_fungal"/>
    <property type="match status" value="1"/>
</dbReference>
<dbReference type="STRING" id="984486.A0A1E3QZS6"/>
<keyword evidence="9" id="KW-1185">Reference proteome</keyword>
<evidence type="ECO:0000313" key="8">
    <source>
        <dbReference type="EMBL" id="ODQ83148.1"/>
    </source>
</evidence>
<dbReference type="GeneID" id="30150595"/>
<dbReference type="AlphaFoldDB" id="A0A1E3QZS6"/>
<comment type="cofactor">
    <cofactor evidence="1">
        <name>Zn(2+)</name>
        <dbReference type="ChEBI" id="CHEBI:29105"/>
    </cofactor>
</comment>
<keyword evidence="3" id="KW-0479">Metal-binding</keyword>
<evidence type="ECO:0000256" key="3">
    <source>
        <dbReference type="ARBA" id="ARBA00022723"/>
    </source>
</evidence>
<dbReference type="RefSeq" id="XP_018988476.1">
    <property type="nucleotide sequence ID" value="XM_019132742.1"/>
</dbReference>
<gene>
    <name evidence="8" type="ORF">BABINDRAFT_81614</name>
</gene>
<feature type="domain" description="Peptidase M20 dimerisation" evidence="7">
    <location>
        <begin position="204"/>
        <end position="301"/>
    </location>
</feature>
<dbReference type="Gene3D" id="3.40.630.10">
    <property type="entry name" value="Zn peptidases"/>
    <property type="match status" value="1"/>
</dbReference>
<proteinExistence type="inferred from homology"/>
<evidence type="ECO:0000259" key="7">
    <source>
        <dbReference type="Pfam" id="PF07687"/>
    </source>
</evidence>
<evidence type="ECO:0000313" key="9">
    <source>
        <dbReference type="Proteomes" id="UP000094336"/>
    </source>
</evidence>
<dbReference type="GO" id="GO:0046872">
    <property type="term" value="F:metal ion binding"/>
    <property type="evidence" value="ECO:0007669"/>
    <property type="project" value="UniProtKB-KW"/>
</dbReference>
<dbReference type="Pfam" id="PF01546">
    <property type="entry name" value="Peptidase_M20"/>
    <property type="match status" value="1"/>
</dbReference>
<comment type="similarity">
    <text evidence="2">Belongs to the peptidase M20A family.</text>
</comment>
<dbReference type="SUPFAM" id="SSF55031">
    <property type="entry name" value="Bacterial exopeptidase dimerisation domain"/>
    <property type="match status" value="1"/>
</dbReference>
<keyword evidence="5" id="KW-0862">Zinc</keyword>
<dbReference type="Pfam" id="PF07687">
    <property type="entry name" value="M20_dimer"/>
    <property type="match status" value="1"/>
</dbReference>
<dbReference type="InterPro" id="IPR036264">
    <property type="entry name" value="Bact_exopeptidase_dim_dom"/>
</dbReference>
<dbReference type="PANTHER" id="PTHR43808:SF8">
    <property type="entry name" value="PEPTIDASE M20 DIMERISATION DOMAIN-CONTAINING PROTEIN"/>
    <property type="match status" value="1"/>
</dbReference>
<name>A0A1E3QZS6_9ASCO</name>
<dbReference type="OrthoDB" id="3064516at2759"/>
<dbReference type="InterPro" id="IPR050072">
    <property type="entry name" value="Peptidase_M20A"/>
</dbReference>
<evidence type="ECO:0000256" key="4">
    <source>
        <dbReference type="ARBA" id="ARBA00022801"/>
    </source>
</evidence>
<evidence type="ECO:0000256" key="1">
    <source>
        <dbReference type="ARBA" id="ARBA00001947"/>
    </source>
</evidence>
<feature type="signal peptide" evidence="6">
    <location>
        <begin position="1"/>
        <end position="15"/>
    </location>
</feature>
<evidence type="ECO:0000256" key="5">
    <source>
        <dbReference type="ARBA" id="ARBA00022833"/>
    </source>
</evidence>
<dbReference type="Gene3D" id="3.30.70.360">
    <property type="match status" value="1"/>
</dbReference>
<organism evidence="8 9">
    <name type="scientific">Babjeviella inositovora NRRL Y-12698</name>
    <dbReference type="NCBI Taxonomy" id="984486"/>
    <lineage>
        <taxon>Eukaryota</taxon>
        <taxon>Fungi</taxon>
        <taxon>Dikarya</taxon>
        <taxon>Ascomycota</taxon>
        <taxon>Saccharomycotina</taxon>
        <taxon>Pichiomycetes</taxon>
        <taxon>Serinales incertae sedis</taxon>
        <taxon>Babjeviella</taxon>
    </lineage>
</organism>
<protein>
    <recommendedName>
        <fullName evidence="7">Peptidase M20 dimerisation domain-containing protein</fullName>
    </recommendedName>
</protein>
<dbReference type="InterPro" id="IPR002933">
    <property type="entry name" value="Peptidase_M20"/>
</dbReference>
<keyword evidence="6" id="KW-0732">Signal</keyword>
<dbReference type="PANTHER" id="PTHR43808">
    <property type="entry name" value="ACETYLORNITHINE DEACETYLASE"/>
    <property type="match status" value="1"/>
</dbReference>
<dbReference type="GO" id="GO:0016787">
    <property type="term" value="F:hydrolase activity"/>
    <property type="evidence" value="ECO:0007669"/>
    <property type="project" value="UniProtKB-KW"/>
</dbReference>
<dbReference type="Proteomes" id="UP000094336">
    <property type="component" value="Unassembled WGS sequence"/>
</dbReference>
<accession>A0A1E3QZS6</accession>
<dbReference type="InterPro" id="IPR011650">
    <property type="entry name" value="Peptidase_M20_dimer"/>
</dbReference>